<keyword evidence="1" id="KW-0472">Membrane</keyword>
<sequence length="47" mass="5340">MKIPRRTWRDRAKSALTTIAFGAGLILLAAMVMYVSILILPVLIWHM</sequence>
<dbReference type="RefSeq" id="WP_161780458.1">
    <property type="nucleotide sequence ID" value="NZ_BAAAYP010000039.1"/>
</dbReference>
<protein>
    <submittedName>
        <fullName evidence="2">Uncharacterized protein</fullName>
    </submittedName>
</protein>
<name>A0ABQ0YSB2_9NOCA</name>
<dbReference type="EMBL" id="BLAH01000117">
    <property type="protein sequence ID" value="GES39490.1"/>
    <property type="molecule type" value="Genomic_DNA"/>
</dbReference>
<reference evidence="2 3" key="1">
    <citation type="journal article" date="2018" name="Biodegradation">
        <title>1,4-Dioxane degradation characteristics of Rhodococcus aetherivorans JCM 14343.</title>
        <authorList>
            <person name="Inoue D."/>
            <person name="Tsunoda T."/>
            <person name="Yamamoto N."/>
            <person name="Ike M."/>
            <person name="Sei K."/>
        </authorList>
    </citation>
    <scope>NUCLEOTIDE SEQUENCE [LARGE SCALE GENOMIC DNA]</scope>
    <source>
        <strain evidence="2 3">JCM 14343</strain>
    </source>
</reference>
<accession>A0ABQ0YSB2</accession>
<keyword evidence="1" id="KW-0812">Transmembrane</keyword>
<proteinExistence type="predicted"/>
<gene>
    <name evidence="2" type="ORF">RAJCM14343_4763</name>
</gene>
<keyword evidence="3" id="KW-1185">Reference proteome</keyword>
<evidence type="ECO:0000313" key="2">
    <source>
        <dbReference type="EMBL" id="GES39490.1"/>
    </source>
</evidence>
<dbReference type="Proteomes" id="UP000325466">
    <property type="component" value="Unassembled WGS sequence"/>
</dbReference>
<evidence type="ECO:0000256" key="1">
    <source>
        <dbReference type="SAM" id="Phobius"/>
    </source>
</evidence>
<feature type="transmembrane region" description="Helical" evidence="1">
    <location>
        <begin position="21"/>
        <end position="45"/>
    </location>
</feature>
<organism evidence="2 3">
    <name type="scientific">Rhodococcus aetherivorans</name>
    <dbReference type="NCBI Taxonomy" id="191292"/>
    <lineage>
        <taxon>Bacteria</taxon>
        <taxon>Bacillati</taxon>
        <taxon>Actinomycetota</taxon>
        <taxon>Actinomycetes</taxon>
        <taxon>Mycobacteriales</taxon>
        <taxon>Nocardiaceae</taxon>
        <taxon>Rhodococcus</taxon>
    </lineage>
</organism>
<comment type="caution">
    <text evidence="2">The sequence shown here is derived from an EMBL/GenBank/DDBJ whole genome shotgun (WGS) entry which is preliminary data.</text>
</comment>
<evidence type="ECO:0000313" key="3">
    <source>
        <dbReference type="Proteomes" id="UP000325466"/>
    </source>
</evidence>
<keyword evidence="1" id="KW-1133">Transmembrane helix</keyword>